<dbReference type="OMA" id="CDMKCLF"/>
<dbReference type="AlphaFoldDB" id="A0A1I8BZE4"/>
<dbReference type="PROSITE" id="PS50011">
    <property type="entry name" value="PROTEIN_KINASE_DOM"/>
    <property type="match status" value="1"/>
</dbReference>
<dbReference type="InterPro" id="IPR011009">
    <property type="entry name" value="Kinase-like_dom_sf"/>
</dbReference>
<dbReference type="WBParaSite" id="MhA1_Contig820.frz3.gene1">
    <property type="protein sequence ID" value="MhA1_Contig820.frz3.gene1"/>
    <property type="gene ID" value="MhA1_Contig820.frz3.gene1"/>
</dbReference>
<dbReference type="Proteomes" id="UP000095281">
    <property type="component" value="Unplaced"/>
</dbReference>
<feature type="domain" description="Protein kinase" evidence="2">
    <location>
        <begin position="53"/>
        <end position="393"/>
    </location>
</feature>
<name>A0A1I8BZE4_MELHA</name>
<evidence type="ECO:0000313" key="3">
    <source>
        <dbReference type="Proteomes" id="UP000095281"/>
    </source>
</evidence>
<dbReference type="Pfam" id="PF00069">
    <property type="entry name" value="Pkinase"/>
    <property type="match status" value="1"/>
</dbReference>
<dbReference type="PANTHER" id="PTHR11909">
    <property type="entry name" value="CASEIN KINASE-RELATED"/>
    <property type="match status" value="1"/>
</dbReference>
<evidence type="ECO:0000313" key="4">
    <source>
        <dbReference type="WBParaSite" id="MhA1_Contig820.frz3.gene1"/>
    </source>
</evidence>
<dbReference type="GO" id="GO:0005524">
    <property type="term" value="F:ATP binding"/>
    <property type="evidence" value="ECO:0007669"/>
    <property type="project" value="InterPro"/>
</dbReference>
<dbReference type="InterPro" id="IPR050235">
    <property type="entry name" value="CK1_Ser-Thr_kinase"/>
</dbReference>
<dbReference type="GO" id="GO:0004672">
    <property type="term" value="F:protein kinase activity"/>
    <property type="evidence" value="ECO:0007669"/>
    <property type="project" value="InterPro"/>
</dbReference>
<protein>
    <submittedName>
        <fullName evidence="4">Protein kinase domain-containing protein</fullName>
    </submittedName>
</protein>
<sequence>MGGEQSKQSVASKTSRATRGERGTAGSSSSAMDKTPGSSKPGKDEDEKDEEGIVGEGLLGEGRFLEVPRRAHNVCGVFEEIFLIMEPFDDQMERDLAIYNIFNFMEPWKTVVAYIARPEATRRDARESFEAFLRISQALDAKEEAEGQRIVHIPKCVLKGKLKRLVFGIEEFQQYEHDPDWIDRPAILFYMPPGVFVSSLLANAPLGIVEPWLALLVGLGLVKALHSLHQLGFIHRYVTPWNFLLLTPFTIEGLRDNVMHADLSLAVEWPSRKHKHNDLVGTRKYSSKRALTRHVQGPADDFISVIYIVAELISGKLPWRAAKTVAVSIPLRDTFVSHITFTRLPKEIRLLYHKLNRISGLTIPDYEMIEKSFNDALNKRVPNLEVKELPDWMSMPES</sequence>
<accession>A0A1I8BZE4</accession>
<dbReference type="SUPFAM" id="SSF56112">
    <property type="entry name" value="Protein kinase-like (PK-like)"/>
    <property type="match status" value="1"/>
</dbReference>
<evidence type="ECO:0000256" key="1">
    <source>
        <dbReference type="SAM" id="MobiDB-lite"/>
    </source>
</evidence>
<feature type="region of interest" description="Disordered" evidence="1">
    <location>
        <begin position="1"/>
        <end position="51"/>
    </location>
</feature>
<keyword evidence="3" id="KW-1185">Reference proteome</keyword>
<feature type="compositionally biased region" description="Polar residues" evidence="1">
    <location>
        <begin position="25"/>
        <end position="38"/>
    </location>
</feature>
<proteinExistence type="predicted"/>
<evidence type="ECO:0000259" key="2">
    <source>
        <dbReference type="PROSITE" id="PS50011"/>
    </source>
</evidence>
<organism evidence="3 4">
    <name type="scientific">Meloidogyne hapla</name>
    <name type="common">Root-knot nematode worm</name>
    <dbReference type="NCBI Taxonomy" id="6305"/>
    <lineage>
        <taxon>Eukaryota</taxon>
        <taxon>Metazoa</taxon>
        <taxon>Ecdysozoa</taxon>
        <taxon>Nematoda</taxon>
        <taxon>Chromadorea</taxon>
        <taxon>Rhabditida</taxon>
        <taxon>Tylenchina</taxon>
        <taxon>Tylenchomorpha</taxon>
        <taxon>Tylenchoidea</taxon>
        <taxon>Meloidogynidae</taxon>
        <taxon>Meloidogyninae</taxon>
        <taxon>Meloidogyne</taxon>
    </lineage>
</organism>
<dbReference type="InterPro" id="IPR000719">
    <property type="entry name" value="Prot_kinase_dom"/>
</dbReference>
<dbReference type="Gene3D" id="1.10.510.10">
    <property type="entry name" value="Transferase(Phosphotransferase) domain 1"/>
    <property type="match status" value="1"/>
</dbReference>
<feature type="compositionally biased region" description="Polar residues" evidence="1">
    <location>
        <begin position="1"/>
        <end position="17"/>
    </location>
</feature>
<reference evidence="4" key="1">
    <citation type="submission" date="2016-11" db="UniProtKB">
        <authorList>
            <consortium name="WormBaseParasite"/>
        </authorList>
    </citation>
    <scope>IDENTIFICATION</scope>
</reference>